<evidence type="ECO:0000256" key="1">
    <source>
        <dbReference type="ARBA" id="ARBA00007074"/>
    </source>
</evidence>
<keyword evidence="4" id="KW-0378">Hydrolase</keyword>
<sequence length="435" mass="46095">MTGPEARGEGAAAVDGAWAGRESWEVVVQAGRLTGSEGSASLAMLEARIAGALAERRRGLVRRFGWAGPGLRCAFEARRRTLVVEGEALSQKALAATLDELRAVLPARWAVDARGTQIAAPREWLALPPGVTRLWRAPVGVGFCMSRETCASGHVVRDLRSSTWREESAPGPAPLKKRRGSPDHDARDLIGSAVGLTPEGLLEVQRPWSGAEPDRRGAAAAREWTDAAGRRGHESWCPEGHVREDIELCTELLPGDGPVGVLAAVGGWLLVRASDGTIGWTRKRLGLPVASPALAVAPARAGAAALTRALRGFRGTPYRLGGTTSLGIDCSGLVQRAVRAALGVVLPRHSSDQLALAAAPARALGEPGDLLFLWGAGESPCHVGVVLRGPRPGTRTLLHASSRRGRVIEEPLELVLPRAARLRHMELEQVLALRP</sequence>
<evidence type="ECO:0000256" key="6">
    <source>
        <dbReference type="SAM" id="MobiDB-lite"/>
    </source>
</evidence>
<proteinExistence type="inferred from homology"/>
<dbReference type="Pfam" id="PF00877">
    <property type="entry name" value="NLPC_P60"/>
    <property type="match status" value="1"/>
</dbReference>
<dbReference type="InterPro" id="IPR000064">
    <property type="entry name" value="NLP_P60_dom"/>
</dbReference>
<dbReference type="EMBL" id="JAQNDL010000001">
    <property type="protein sequence ID" value="MDC0715934.1"/>
    <property type="molecule type" value="Genomic_DNA"/>
</dbReference>
<keyword evidence="3" id="KW-0732">Signal</keyword>
<comment type="caution">
    <text evidence="8">The sequence shown here is derived from an EMBL/GenBank/DDBJ whole genome shotgun (WGS) entry which is preliminary data.</text>
</comment>
<evidence type="ECO:0000256" key="2">
    <source>
        <dbReference type="ARBA" id="ARBA00022670"/>
    </source>
</evidence>
<name>A0ABT5DQJ9_9BACT</name>
<accession>A0ABT5DQJ9</accession>
<dbReference type="InterPro" id="IPR052062">
    <property type="entry name" value="Murein_DD/LD_carboxypeptidase"/>
</dbReference>
<comment type="similarity">
    <text evidence="1">Belongs to the peptidase C40 family.</text>
</comment>
<evidence type="ECO:0000256" key="5">
    <source>
        <dbReference type="ARBA" id="ARBA00022807"/>
    </source>
</evidence>
<dbReference type="SUPFAM" id="SSF54001">
    <property type="entry name" value="Cysteine proteinases"/>
    <property type="match status" value="1"/>
</dbReference>
<dbReference type="Gene3D" id="3.90.1720.10">
    <property type="entry name" value="endopeptidase domain like (from Nostoc punctiforme)"/>
    <property type="match status" value="1"/>
</dbReference>
<evidence type="ECO:0000313" key="9">
    <source>
        <dbReference type="Proteomes" id="UP001221686"/>
    </source>
</evidence>
<gene>
    <name evidence="8" type="ORF">POL25_03450</name>
</gene>
<dbReference type="PANTHER" id="PTHR47360">
    <property type="entry name" value="MUREIN DD-ENDOPEPTIDASE MEPS/MUREIN LD-CARBOXYPEPTIDASE"/>
    <property type="match status" value="1"/>
</dbReference>
<dbReference type="RefSeq" id="WP_272084366.1">
    <property type="nucleotide sequence ID" value="NZ_JAQNDL010000001.1"/>
</dbReference>
<dbReference type="PROSITE" id="PS51935">
    <property type="entry name" value="NLPC_P60"/>
    <property type="match status" value="1"/>
</dbReference>
<feature type="region of interest" description="Disordered" evidence="6">
    <location>
        <begin position="161"/>
        <end position="187"/>
    </location>
</feature>
<dbReference type="InterPro" id="IPR038765">
    <property type="entry name" value="Papain-like_cys_pep_sf"/>
</dbReference>
<keyword evidence="9" id="KW-1185">Reference proteome</keyword>
<dbReference type="Proteomes" id="UP001221686">
    <property type="component" value="Unassembled WGS sequence"/>
</dbReference>
<protein>
    <submittedName>
        <fullName evidence="8">NlpC/P60 family protein</fullName>
    </submittedName>
</protein>
<evidence type="ECO:0000313" key="8">
    <source>
        <dbReference type="EMBL" id="MDC0715934.1"/>
    </source>
</evidence>
<reference evidence="8 9" key="1">
    <citation type="submission" date="2022-11" db="EMBL/GenBank/DDBJ databases">
        <title>Minimal conservation of predation-associated metabolite biosynthetic gene clusters underscores biosynthetic potential of Myxococcota including descriptions for ten novel species: Archangium lansinium sp. nov., Myxococcus landrumus sp. nov., Nannocystis bai.</title>
        <authorList>
            <person name="Ahearne A."/>
            <person name="Stevens C."/>
            <person name="Dowd S."/>
        </authorList>
    </citation>
    <scope>NUCLEOTIDE SEQUENCE [LARGE SCALE GENOMIC DNA]</scope>
    <source>
        <strain evidence="8 9">BB15-2</strain>
    </source>
</reference>
<evidence type="ECO:0000256" key="4">
    <source>
        <dbReference type="ARBA" id="ARBA00022801"/>
    </source>
</evidence>
<evidence type="ECO:0000259" key="7">
    <source>
        <dbReference type="PROSITE" id="PS51935"/>
    </source>
</evidence>
<evidence type="ECO:0000256" key="3">
    <source>
        <dbReference type="ARBA" id="ARBA00022729"/>
    </source>
</evidence>
<organism evidence="8 9">
    <name type="scientific">Nannocystis bainbridge</name>
    <dbReference type="NCBI Taxonomy" id="2995303"/>
    <lineage>
        <taxon>Bacteria</taxon>
        <taxon>Pseudomonadati</taxon>
        <taxon>Myxococcota</taxon>
        <taxon>Polyangia</taxon>
        <taxon>Nannocystales</taxon>
        <taxon>Nannocystaceae</taxon>
        <taxon>Nannocystis</taxon>
    </lineage>
</organism>
<keyword evidence="2" id="KW-0645">Protease</keyword>
<keyword evidence="5" id="KW-0788">Thiol protease</keyword>
<dbReference type="PANTHER" id="PTHR47360:SF1">
    <property type="entry name" value="ENDOPEPTIDASE NLPC-RELATED"/>
    <property type="match status" value="1"/>
</dbReference>
<feature type="domain" description="NlpC/P60" evidence="7">
    <location>
        <begin position="300"/>
        <end position="423"/>
    </location>
</feature>